<dbReference type="GO" id="GO:0004860">
    <property type="term" value="F:protein kinase inhibitor activity"/>
    <property type="evidence" value="ECO:0007669"/>
    <property type="project" value="UniProtKB-KW"/>
</dbReference>
<dbReference type="EMBL" id="BAAFJT010000003">
    <property type="protein sequence ID" value="GAB0185961.1"/>
    <property type="molecule type" value="Genomic_DNA"/>
</dbReference>
<evidence type="ECO:0000313" key="1">
    <source>
        <dbReference type="EMBL" id="GAB0185961.1"/>
    </source>
</evidence>
<protein>
    <submittedName>
        <fullName evidence="1">cAMP-dependent protein kinase inhibitor alpha</fullName>
    </submittedName>
</protein>
<accession>A0ABC9WL63</accession>
<dbReference type="PANTHER" id="PTHR33332">
    <property type="entry name" value="REVERSE TRANSCRIPTASE DOMAIN-CONTAINING PROTEIN"/>
    <property type="match status" value="1"/>
</dbReference>
<proteinExistence type="predicted"/>
<organism evidence="1 2">
    <name type="scientific">Grus japonensis</name>
    <name type="common">Japanese crane</name>
    <name type="synonym">Red-crowned crane</name>
    <dbReference type="NCBI Taxonomy" id="30415"/>
    <lineage>
        <taxon>Eukaryota</taxon>
        <taxon>Metazoa</taxon>
        <taxon>Chordata</taxon>
        <taxon>Craniata</taxon>
        <taxon>Vertebrata</taxon>
        <taxon>Euteleostomi</taxon>
        <taxon>Archelosauria</taxon>
        <taxon>Archosauria</taxon>
        <taxon>Dinosauria</taxon>
        <taxon>Saurischia</taxon>
        <taxon>Theropoda</taxon>
        <taxon>Coelurosauria</taxon>
        <taxon>Aves</taxon>
        <taxon>Neognathae</taxon>
        <taxon>Neoaves</taxon>
        <taxon>Gruiformes</taxon>
        <taxon>Gruidae</taxon>
        <taxon>Grus</taxon>
    </lineage>
</organism>
<name>A0ABC9WL63_GRUJA</name>
<dbReference type="AlphaFoldDB" id="A0ABC9WL63"/>
<comment type="caution">
    <text evidence="1">The sequence shown here is derived from an EMBL/GenBank/DDBJ whole genome shotgun (WGS) entry which is preliminary data.</text>
</comment>
<keyword evidence="1" id="KW-0649">Protein kinase inhibitor</keyword>
<sequence>MMDPAKLGIAESVFKELGFCSSMSSNEERLRNPIKDVEEEDKIMASPQAEQIQFSQPFLIWQASQSFDHLHDPSLDPLQPVDNLDLWNPWISDIDSGIECTLSKFADDTKLSGAVDTLDRREAIQRDLDRLENWAHMNLMKFNKPKCKVLHMGQGKHQYQYRVEDEGIWSSPVEKGWGC</sequence>
<dbReference type="Proteomes" id="UP001623348">
    <property type="component" value="Unassembled WGS sequence"/>
</dbReference>
<evidence type="ECO:0000313" key="2">
    <source>
        <dbReference type="Proteomes" id="UP001623348"/>
    </source>
</evidence>
<gene>
    <name evidence="1" type="ORF">GRJ2_001061400</name>
</gene>
<reference evidence="1 2" key="1">
    <citation type="submission" date="2024-06" db="EMBL/GenBank/DDBJ databases">
        <title>The draft genome of Grus japonensis, version 3.</title>
        <authorList>
            <person name="Nabeshima K."/>
            <person name="Suzuki S."/>
            <person name="Onuma M."/>
        </authorList>
    </citation>
    <scope>NUCLEOTIDE SEQUENCE [LARGE SCALE GENOMIC DNA]</scope>
    <source>
        <strain evidence="1 2">451A</strain>
    </source>
</reference>
<keyword evidence="2" id="KW-1185">Reference proteome</keyword>